<dbReference type="InterPro" id="IPR016024">
    <property type="entry name" value="ARM-type_fold"/>
</dbReference>
<dbReference type="PANTHER" id="PTHR16023">
    <property type="entry name" value="TAX1 BINDING PROTEIN-RELATED"/>
    <property type="match status" value="1"/>
</dbReference>
<dbReference type="Pfam" id="PF12755">
    <property type="entry name" value="Vac14_Fab1_bd"/>
    <property type="match status" value="1"/>
</dbReference>
<accession>A0A196S9E8</accession>
<dbReference type="SUPFAM" id="SSF48371">
    <property type="entry name" value="ARM repeat"/>
    <property type="match status" value="1"/>
</dbReference>
<evidence type="ECO:0000256" key="1">
    <source>
        <dbReference type="ARBA" id="ARBA00004308"/>
    </source>
</evidence>
<keyword evidence="3" id="KW-0677">Repeat</keyword>
<dbReference type="InterPro" id="IPR011989">
    <property type="entry name" value="ARM-like"/>
</dbReference>
<evidence type="ECO:0000313" key="6">
    <source>
        <dbReference type="EMBL" id="OAO12614.1"/>
    </source>
</evidence>
<evidence type="ECO:0000313" key="7">
    <source>
        <dbReference type="Proteomes" id="UP000078348"/>
    </source>
</evidence>
<protein>
    <submittedName>
        <fullName evidence="6">VAC14 family protein</fullName>
    </submittedName>
</protein>
<evidence type="ECO:0000256" key="2">
    <source>
        <dbReference type="ARBA" id="ARBA00010225"/>
    </source>
</evidence>
<dbReference type="OrthoDB" id="5574975at2759"/>
<dbReference type="InterPro" id="IPR021841">
    <property type="entry name" value="VAC14_Fig4p-bd"/>
</dbReference>
<name>A0A196S9E8_BLAHN</name>
<comment type="subcellular location">
    <subcellularLocation>
        <location evidence="1">Endomembrane system</location>
    </subcellularLocation>
</comment>
<dbReference type="AlphaFoldDB" id="A0A196S9E8"/>
<organism evidence="6 7">
    <name type="scientific">Blastocystis sp. subtype 1 (strain ATCC 50177 / NandII)</name>
    <dbReference type="NCBI Taxonomy" id="478820"/>
    <lineage>
        <taxon>Eukaryota</taxon>
        <taxon>Sar</taxon>
        <taxon>Stramenopiles</taxon>
        <taxon>Bigyra</taxon>
        <taxon>Opalozoa</taxon>
        <taxon>Opalinata</taxon>
        <taxon>Blastocystidae</taxon>
        <taxon>Blastocystis</taxon>
    </lineage>
</organism>
<keyword evidence="4" id="KW-0472">Membrane</keyword>
<dbReference type="InterPro" id="IPR026825">
    <property type="entry name" value="Vac14"/>
</dbReference>
<evidence type="ECO:0000256" key="3">
    <source>
        <dbReference type="ARBA" id="ARBA00022737"/>
    </source>
</evidence>
<feature type="domain" description="Vacuolar protein 14 C-terminal Fig4-binding" evidence="5">
    <location>
        <begin position="431"/>
        <end position="611"/>
    </location>
</feature>
<dbReference type="Proteomes" id="UP000078348">
    <property type="component" value="Unassembled WGS sequence"/>
</dbReference>
<sequence>MDTIEGVPEIASQSLKSLGDKSYEKRKAAAQEITTVVSKLYNDGNTDKVKKVITKLQSEYLKSSVANYRNGALVAIASIAVTLDSAIVEFFPLFFNSVLKCLEDSDSKVRYYSSEALYNIAKAARSSIIHYFDQFFYALCQLFADVDTDVKKGATLLDRLLKEIVTESGTIDLKRFVPLLKQYLYMNNPYIRRLVVSWISVLDSKPGIDMLEYFPQLMDGLFLLLGDEHREIRIETDDVLNSFLSEIKSSEVNEVTMNSMMSILLTFVHHNDRFIRFTAVSWVYELILLDEDWMIPYARILRSLLPCYEDNESEVREKATATCNELIKSLQIKGEKVDTASLIEVVCAILAKKHSNQCLVCLEVVSTLLDVQGEAVIGNQHLRETLLETLKEEDDEVVDCDLKVLVKYVNRSQNLEALIKKIVDMLENDEHYMEDRGCLIIRTLCKYMHTEVVFPILATITTKEKNVRFASLFVQVLNVILLTADEASELCAQLRSCFPAGKEGGKALFDQLFPAWSLNAFSAIALCWLAENYAVAYAITQRLATQEPSLAMLLQAEKLVQLFESPVFVHVRLQLINAGSPALAPLLQSLYGLLMILPQSDAYHLLQNRLTGITPLHVIMHSCEASEMSEDDKKRVELFQSVNDPIAVE</sequence>
<dbReference type="PANTHER" id="PTHR16023:SF0">
    <property type="entry name" value="PROTEIN VAC14 HOMOLOG"/>
    <property type="match status" value="1"/>
</dbReference>
<dbReference type="STRING" id="478820.A0A196S9E8"/>
<comment type="similarity">
    <text evidence="2">Belongs to the VAC14 family.</text>
</comment>
<evidence type="ECO:0000256" key="4">
    <source>
        <dbReference type="ARBA" id="ARBA00023136"/>
    </source>
</evidence>
<dbReference type="EMBL" id="LXWW01000531">
    <property type="protein sequence ID" value="OAO12614.1"/>
    <property type="molecule type" value="Genomic_DNA"/>
</dbReference>
<comment type="caution">
    <text evidence="6">The sequence shown here is derived from an EMBL/GenBank/DDBJ whole genome shotgun (WGS) entry which is preliminary data.</text>
</comment>
<dbReference type="GO" id="GO:0006661">
    <property type="term" value="P:phosphatidylinositol biosynthetic process"/>
    <property type="evidence" value="ECO:0007669"/>
    <property type="project" value="InterPro"/>
</dbReference>
<dbReference type="Pfam" id="PF11916">
    <property type="entry name" value="Vac14_Fig4_bd"/>
    <property type="match status" value="1"/>
</dbReference>
<dbReference type="GO" id="GO:0070772">
    <property type="term" value="C:PAS complex"/>
    <property type="evidence" value="ECO:0007669"/>
    <property type="project" value="InterPro"/>
</dbReference>
<dbReference type="GO" id="GO:0010008">
    <property type="term" value="C:endosome membrane"/>
    <property type="evidence" value="ECO:0007669"/>
    <property type="project" value="TreeGrafter"/>
</dbReference>
<keyword evidence="7" id="KW-1185">Reference proteome</keyword>
<dbReference type="Gene3D" id="1.25.10.10">
    <property type="entry name" value="Leucine-rich Repeat Variant"/>
    <property type="match status" value="2"/>
</dbReference>
<gene>
    <name evidence="6" type="ORF">AV274_5711</name>
</gene>
<evidence type="ECO:0000259" key="5">
    <source>
        <dbReference type="Pfam" id="PF11916"/>
    </source>
</evidence>
<reference evidence="6 7" key="1">
    <citation type="submission" date="2016-05" db="EMBL/GenBank/DDBJ databases">
        <title>Nuclear genome of Blastocystis sp. subtype 1 NandII.</title>
        <authorList>
            <person name="Gentekaki E."/>
            <person name="Curtis B."/>
            <person name="Stairs C."/>
            <person name="Eme L."/>
            <person name="Herman E."/>
            <person name="Klimes V."/>
            <person name="Arias M.C."/>
            <person name="Elias M."/>
            <person name="Hilliou F."/>
            <person name="Klute M."/>
            <person name="Malik S.-B."/>
            <person name="Pightling A."/>
            <person name="Rachubinski R."/>
            <person name="Salas D."/>
            <person name="Schlacht A."/>
            <person name="Suga H."/>
            <person name="Archibald J."/>
            <person name="Ball S.G."/>
            <person name="Clark G."/>
            <person name="Dacks J."/>
            <person name="Van Der Giezen M."/>
            <person name="Tsaousis A."/>
            <person name="Roger A."/>
        </authorList>
    </citation>
    <scope>NUCLEOTIDE SEQUENCE [LARGE SCALE GENOMIC DNA]</scope>
    <source>
        <strain evidence="7">ATCC 50177 / NandII</strain>
    </source>
</reference>
<proteinExistence type="inferred from homology"/>